<dbReference type="InterPro" id="IPR013736">
    <property type="entry name" value="Xaa-Pro_dipept_C"/>
</dbReference>
<dbReference type="PANTHER" id="PTHR43335:SF4">
    <property type="entry name" value="ABC TRANSPORTER, ATP-BINDING PROTEIN"/>
    <property type="match status" value="1"/>
</dbReference>
<dbReference type="InterPro" id="IPR000383">
    <property type="entry name" value="Xaa-Pro-like_dom"/>
</dbReference>
<evidence type="ECO:0000259" key="8">
    <source>
        <dbReference type="PROSITE" id="PS50893"/>
    </source>
</evidence>
<evidence type="ECO:0000256" key="7">
    <source>
        <dbReference type="SAM" id="Phobius"/>
    </source>
</evidence>
<dbReference type="Gene3D" id="3.40.50.1820">
    <property type="entry name" value="alpha/beta hydrolase"/>
    <property type="match status" value="2"/>
</dbReference>
<evidence type="ECO:0000256" key="3">
    <source>
        <dbReference type="ARBA" id="ARBA00022741"/>
    </source>
</evidence>
<evidence type="ECO:0000313" key="9">
    <source>
        <dbReference type="EMBL" id="SCL64333.1"/>
    </source>
</evidence>
<organism evidence="9 10">
    <name type="scientific">Micromonospora yangpuensis</name>
    <dbReference type="NCBI Taxonomy" id="683228"/>
    <lineage>
        <taxon>Bacteria</taxon>
        <taxon>Bacillati</taxon>
        <taxon>Actinomycetota</taxon>
        <taxon>Actinomycetes</taxon>
        <taxon>Micromonosporales</taxon>
        <taxon>Micromonosporaceae</taxon>
        <taxon>Micromonospora</taxon>
    </lineage>
</organism>
<dbReference type="InterPro" id="IPR029058">
    <property type="entry name" value="AB_hydrolase_fold"/>
</dbReference>
<dbReference type="GO" id="GO:0005524">
    <property type="term" value="F:ATP binding"/>
    <property type="evidence" value="ECO:0007669"/>
    <property type="project" value="UniProtKB-KW"/>
</dbReference>
<dbReference type="Proteomes" id="UP000198937">
    <property type="component" value="Unassembled WGS sequence"/>
</dbReference>
<dbReference type="SMART" id="SM00382">
    <property type="entry name" value="AAA"/>
    <property type="match status" value="1"/>
</dbReference>
<evidence type="ECO:0000256" key="4">
    <source>
        <dbReference type="ARBA" id="ARBA00022801"/>
    </source>
</evidence>
<proteinExistence type="inferred from homology"/>
<keyword evidence="7" id="KW-1133">Transmembrane helix</keyword>
<dbReference type="InterPro" id="IPR008979">
    <property type="entry name" value="Galactose-bd-like_sf"/>
</dbReference>
<dbReference type="EMBL" id="FMIA01000002">
    <property type="protein sequence ID" value="SCL64333.1"/>
    <property type="molecule type" value="Genomic_DNA"/>
</dbReference>
<feature type="domain" description="ABC transporter" evidence="8">
    <location>
        <begin position="655"/>
        <end position="883"/>
    </location>
</feature>
<name>A0A1C6VDA0_9ACTN</name>
<dbReference type="SMART" id="SM00939">
    <property type="entry name" value="PepX_C"/>
    <property type="match status" value="1"/>
</dbReference>
<dbReference type="Pfam" id="PF02129">
    <property type="entry name" value="Peptidase_S15"/>
    <property type="match status" value="1"/>
</dbReference>
<dbReference type="GO" id="GO:0016887">
    <property type="term" value="F:ATP hydrolysis activity"/>
    <property type="evidence" value="ECO:0007669"/>
    <property type="project" value="InterPro"/>
</dbReference>
<keyword evidence="3" id="KW-0547">Nucleotide-binding</keyword>
<evidence type="ECO:0000256" key="2">
    <source>
        <dbReference type="ARBA" id="ARBA00022448"/>
    </source>
</evidence>
<comment type="similarity">
    <text evidence="1">Belongs to the ABC transporter superfamily.</text>
</comment>
<dbReference type="InterPro" id="IPR017871">
    <property type="entry name" value="ABC_transporter-like_CS"/>
</dbReference>
<keyword evidence="4" id="KW-0378">Hydrolase</keyword>
<sequence length="957" mass="100027">MRSPFPAARLRRALPTGRRAVATSVVVALLAALVVWAVWPDRPSFRTESAMVTVRSGPTGDEPVDLDTTLYLPRDASADRKVPAVLLAHGFGGTKQSVRLDAEDLADRGYAVLTWTARGFGRSGGQIHLDSPDHEVRDGQRLLDWLAARPEIRTDAEGDPRVGVVGGSYGGGLALLLAAQDQRVDAIVPMITWNDLARSFLPESTGGEPTDGVFKSGWAGLFFGGGGNVGSGPAGISGNTAAEQPEGAPASAGPPSPAPGGGPGTAPGAPTTAAIGDVSCGRFAADVCAAYQRIATTGRADQAAVDLLRRSSPAGVLDRITAPTLLVQGAADTLFPLAEADANARGIAANGTPVRLAWFTGGHDGGQGPQTDSDRVKFLTAQWLDHYVAGEGDAPGDDFTFSRIAGFDAMDRGLVATGYRRTDYPGLTGTARRDVALAGPAQPVANPPGGNPAAISSVPFAGSLSSLLGGVAGDIPGQHARFESEALPEAVDVVGSPTVQLRVGSASGEAVLFAKLYDVDPEGAATLPSGLVAPIRLTDLPATAEGAQPVTVTLPAIVHRVEAGHRLRLVVATSDQAYTTPTEPTLHTVALGDAPVSLPTVDADPIPTEAVLWRWILAGLLAAIVVGLVVVVAVLRRRHRRQDTSIHPEYADTPLAVRQLRKEYADGFVAVSNVDFEVHPGQVVGLLGPNGAGKTTTLRVLMGLTQPTAGEIYVFGHRLVPGSPVLSRIGSLVEGPGFLPHLSGLENLKAYWRATGRPWEDAHFEQALEIAGLGDSVHRKTRKYSHGMRQRLAIAQAMLGLPELLVLDEPTDGLDPPQIAEMRRVLQRYATDGRAVLVSSHLLAEVEQTCTHAVVVNKGRIVASGPVEEIVGESPSTLFEVTDPVAARAVLDRLAGVRVLPEGTDGLVVDTNGTARSEVVAELVRAGIGVDRVVPRRRLEDAFLTLVGENSRGSGDR</sequence>
<keyword evidence="2" id="KW-0813">Transport</keyword>
<dbReference type="PROSITE" id="PS50893">
    <property type="entry name" value="ABC_TRANSPORTER_2"/>
    <property type="match status" value="1"/>
</dbReference>
<keyword evidence="5 9" id="KW-0067">ATP-binding</keyword>
<protein>
    <submittedName>
        <fullName evidence="9">ABC-2 type transport system ATP-binding protein</fullName>
    </submittedName>
</protein>
<dbReference type="InterPro" id="IPR027417">
    <property type="entry name" value="P-loop_NTPase"/>
</dbReference>
<dbReference type="InterPro" id="IPR003439">
    <property type="entry name" value="ABC_transporter-like_ATP-bd"/>
</dbReference>
<keyword evidence="7" id="KW-0812">Transmembrane</keyword>
<dbReference type="SUPFAM" id="SSF49785">
    <property type="entry name" value="Galactose-binding domain-like"/>
    <property type="match status" value="1"/>
</dbReference>
<dbReference type="Gene3D" id="3.40.50.300">
    <property type="entry name" value="P-loop containing nucleotide triphosphate hydrolases"/>
    <property type="match status" value="1"/>
</dbReference>
<accession>A0A1C6VDA0</accession>
<dbReference type="PANTHER" id="PTHR43335">
    <property type="entry name" value="ABC TRANSPORTER, ATP-BINDING PROTEIN"/>
    <property type="match status" value="1"/>
</dbReference>
<evidence type="ECO:0000256" key="6">
    <source>
        <dbReference type="SAM" id="MobiDB-lite"/>
    </source>
</evidence>
<evidence type="ECO:0000256" key="1">
    <source>
        <dbReference type="ARBA" id="ARBA00005417"/>
    </source>
</evidence>
<keyword evidence="10" id="KW-1185">Reference proteome</keyword>
<dbReference type="SUPFAM" id="SSF53474">
    <property type="entry name" value="alpha/beta-Hydrolases"/>
    <property type="match status" value="1"/>
</dbReference>
<evidence type="ECO:0000256" key="5">
    <source>
        <dbReference type="ARBA" id="ARBA00022840"/>
    </source>
</evidence>
<feature type="transmembrane region" description="Helical" evidence="7">
    <location>
        <begin position="612"/>
        <end position="635"/>
    </location>
</feature>
<dbReference type="Pfam" id="PF08530">
    <property type="entry name" value="PepX_C"/>
    <property type="match status" value="1"/>
</dbReference>
<evidence type="ECO:0000313" key="10">
    <source>
        <dbReference type="Proteomes" id="UP000198937"/>
    </source>
</evidence>
<dbReference type="GO" id="GO:0008239">
    <property type="term" value="F:dipeptidyl-peptidase activity"/>
    <property type="evidence" value="ECO:0007669"/>
    <property type="project" value="InterPro"/>
</dbReference>
<dbReference type="AlphaFoldDB" id="A0A1C6VDA0"/>
<dbReference type="InterPro" id="IPR003593">
    <property type="entry name" value="AAA+_ATPase"/>
</dbReference>
<dbReference type="PROSITE" id="PS00211">
    <property type="entry name" value="ABC_TRANSPORTER_1"/>
    <property type="match status" value="1"/>
</dbReference>
<dbReference type="SUPFAM" id="SSF52540">
    <property type="entry name" value="P-loop containing nucleoside triphosphate hydrolases"/>
    <property type="match status" value="1"/>
</dbReference>
<dbReference type="STRING" id="683228.GA0070617_5444"/>
<gene>
    <name evidence="9" type="ORF">GA0070617_5444</name>
</gene>
<dbReference type="RefSeq" id="WP_091444744.1">
    <property type="nucleotide sequence ID" value="NZ_BMMJ01000007.1"/>
</dbReference>
<reference evidence="9 10" key="1">
    <citation type="submission" date="2016-06" db="EMBL/GenBank/DDBJ databases">
        <authorList>
            <person name="Kjaerup R.B."/>
            <person name="Dalgaard T.S."/>
            <person name="Juul-Madsen H.R."/>
        </authorList>
    </citation>
    <scope>NUCLEOTIDE SEQUENCE [LARGE SCALE GENOMIC DNA]</scope>
    <source>
        <strain evidence="9 10">DSM 45577</strain>
    </source>
</reference>
<feature type="transmembrane region" description="Helical" evidence="7">
    <location>
        <begin position="20"/>
        <end position="39"/>
    </location>
</feature>
<dbReference type="Gene3D" id="2.60.120.260">
    <property type="entry name" value="Galactose-binding domain-like"/>
    <property type="match status" value="1"/>
</dbReference>
<dbReference type="Pfam" id="PF00005">
    <property type="entry name" value="ABC_tran"/>
    <property type="match status" value="1"/>
</dbReference>
<feature type="region of interest" description="Disordered" evidence="6">
    <location>
        <begin position="234"/>
        <end position="270"/>
    </location>
</feature>
<dbReference type="OrthoDB" id="9804819at2"/>
<keyword evidence="7" id="KW-0472">Membrane</keyword>